<dbReference type="EMBL" id="CP002583">
    <property type="protein sequence ID" value="ADZ92354.1"/>
    <property type="molecule type" value="Genomic_DNA"/>
</dbReference>
<evidence type="ECO:0000313" key="1">
    <source>
        <dbReference type="EMBL" id="ADZ92354.1"/>
    </source>
</evidence>
<protein>
    <submittedName>
        <fullName evidence="1">Uncharacterized protein</fullName>
    </submittedName>
</protein>
<accession>F2K2W5</accession>
<reference evidence="1 2" key="1">
    <citation type="journal article" date="2012" name="Stand. Genomic Sci.">
        <title>Complete genome sequence of the melanogenic marine bacterium Marinomonas mediterranea type strain (MMB-1(T)).</title>
        <authorList>
            <person name="Lucas-Elio P."/>
            <person name="Goodwin L."/>
            <person name="Woyke T."/>
            <person name="Pitluck S."/>
            <person name="Nolan M."/>
            <person name="Kyrpides N.C."/>
            <person name="Detter J.C."/>
            <person name="Copeland A."/>
            <person name="Teshima H."/>
            <person name="Bruce D."/>
            <person name="Detter C."/>
            <person name="Tapia R."/>
            <person name="Han S."/>
            <person name="Land M.L."/>
            <person name="Ivanova N."/>
            <person name="Mikhailova N."/>
            <person name="Johnston A.W."/>
            <person name="Sanchez-Amat A."/>
        </authorList>
    </citation>
    <scope>NUCLEOTIDE SEQUENCE [LARGE SCALE GENOMIC DNA]</scope>
    <source>
        <strain evidence="2">ATCC 700492 / JCM 21426 / NBRC 103028 / MMB-1</strain>
    </source>
</reference>
<dbReference type="HOGENOM" id="CLU_2753122_0_0_6"/>
<name>F2K2W5_MARM1</name>
<gene>
    <name evidence="1" type="ordered locus">Marme_3136</name>
</gene>
<dbReference type="AlphaFoldDB" id="F2K2W5"/>
<keyword evidence="2" id="KW-1185">Reference proteome</keyword>
<proteinExistence type="predicted"/>
<evidence type="ECO:0000313" key="2">
    <source>
        <dbReference type="Proteomes" id="UP000001062"/>
    </source>
</evidence>
<organism evidence="1 2">
    <name type="scientific">Marinomonas mediterranea (strain ATCC 700492 / JCM 21426 / NBRC 103028 / MMB-1)</name>
    <dbReference type="NCBI Taxonomy" id="717774"/>
    <lineage>
        <taxon>Bacteria</taxon>
        <taxon>Pseudomonadati</taxon>
        <taxon>Pseudomonadota</taxon>
        <taxon>Gammaproteobacteria</taxon>
        <taxon>Oceanospirillales</taxon>
        <taxon>Oceanospirillaceae</taxon>
        <taxon>Marinomonas</taxon>
    </lineage>
</organism>
<dbReference type="OrthoDB" id="6106780at2"/>
<dbReference type="RefSeq" id="WP_013662256.1">
    <property type="nucleotide sequence ID" value="NC_015276.1"/>
</dbReference>
<dbReference type="KEGG" id="mme:Marme_3136"/>
<dbReference type="PATRIC" id="fig|717774.3.peg.3225"/>
<sequence length="70" mass="8229">MLIIALFNHVQDCFLKYQTRKQLNNISVLQQKDVGLHANALNEEIAKANCIVLIKELVFDVPFFHNRKRY</sequence>
<dbReference type="Proteomes" id="UP000001062">
    <property type="component" value="Chromosome"/>
</dbReference>
<dbReference type="STRING" id="717774.Marme_3136"/>